<feature type="transmembrane region" description="Helical" evidence="1">
    <location>
        <begin position="84"/>
        <end position="106"/>
    </location>
</feature>
<evidence type="ECO:0008006" key="4">
    <source>
        <dbReference type="Google" id="ProtNLM"/>
    </source>
</evidence>
<protein>
    <recommendedName>
        <fullName evidence="4">MARVEL domain-containing protein</fullName>
    </recommendedName>
</protein>
<sequence>MPLWLSTILLMARILEFAFGLAVIGLYSEGVSQDSEYYLKWCFAVVLGTLAAITAMIYLLLAWSCRYGGELCRSPDSKWIRASFLWELGLCILWLSLFGVFAHMYLMPASSKVANNGSTAFQMREAVWIDLLNLALWIISASITFQNGPIPLPDRVSEADPVVEAGPVVPTVILKASGSFQYPGHRQQ</sequence>
<dbReference type="GeneID" id="34613429"/>
<organism evidence="2 3">
    <name type="scientific">Penicilliopsis zonata CBS 506.65</name>
    <dbReference type="NCBI Taxonomy" id="1073090"/>
    <lineage>
        <taxon>Eukaryota</taxon>
        <taxon>Fungi</taxon>
        <taxon>Dikarya</taxon>
        <taxon>Ascomycota</taxon>
        <taxon>Pezizomycotina</taxon>
        <taxon>Eurotiomycetes</taxon>
        <taxon>Eurotiomycetidae</taxon>
        <taxon>Eurotiales</taxon>
        <taxon>Aspergillaceae</taxon>
        <taxon>Penicilliopsis</taxon>
    </lineage>
</organism>
<evidence type="ECO:0000313" key="3">
    <source>
        <dbReference type="Proteomes" id="UP000184188"/>
    </source>
</evidence>
<keyword evidence="1" id="KW-0812">Transmembrane</keyword>
<reference evidence="3" key="1">
    <citation type="journal article" date="2017" name="Genome Biol.">
        <title>Comparative genomics reveals high biological diversity and specific adaptations in the industrially and medically important fungal genus Aspergillus.</title>
        <authorList>
            <person name="de Vries R.P."/>
            <person name="Riley R."/>
            <person name="Wiebenga A."/>
            <person name="Aguilar-Osorio G."/>
            <person name="Amillis S."/>
            <person name="Uchima C.A."/>
            <person name="Anderluh G."/>
            <person name="Asadollahi M."/>
            <person name="Askin M."/>
            <person name="Barry K."/>
            <person name="Battaglia E."/>
            <person name="Bayram O."/>
            <person name="Benocci T."/>
            <person name="Braus-Stromeyer S.A."/>
            <person name="Caldana C."/>
            <person name="Canovas D."/>
            <person name="Cerqueira G.C."/>
            <person name="Chen F."/>
            <person name="Chen W."/>
            <person name="Choi C."/>
            <person name="Clum A."/>
            <person name="Dos Santos R.A."/>
            <person name="Damasio A.R."/>
            <person name="Diallinas G."/>
            <person name="Emri T."/>
            <person name="Fekete E."/>
            <person name="Flipphi M."/>
            <person name="Freyberg S."/>
            <person name="Gallo A."/>
            <person name="Gournas C."/>
            <person name="Habgood R."/>
            <person name="Hainaut M."/>
            <person name="Harispe M.L."/>
            <person name="Henrissat B."/>
            <person name="Hilden K.S."/>
            <person name="Hope R."/>
            <person name="Hossain A."/>
            <person name="Karabika E."/>
            <person name="Karaffa L."/>
            <person name="Karanyi Z."/>
            <person name="Krasevec N."/>
            <person name="Kuo A."/>
            <person name="Kusch H."/>
            <person name="LaButti K."/>
            <person name="Lagendijk E.L."/>
            <person name="Lapidus A."/>
            <person name="Levasseur A."/>
            <person name="Lindquist E."/>
            <person name="Lipzen A."/>
            <person name="Logrieco A.F."/>
            <person name="MacCabe A."/>
            <person name="Maekelae M.R."/>
            <person name="Malavazi I."/>
            <person name="Melin P."/>
            <person name="Meyer V."/>
            <person name="Mielnichuk N."/>
            <person name="Miskei M."/>
            <person name="Molnar A.P."/>
            <person name="Mule G."/>
            <person name="Ngan C.Y."/>
            <person name="Orejas M."/>
            <person name="Orosz E."/>
            <person name="Ouedraogo J.P."/>
            <person name="Overkamp K.M."/>
            <person name="Park H.-S."/>
            <person name="Perrone G."/>
            <person name="Piumi F."/>
            <person name="Punt P.J."/>
            <person name="Ram A.F."/>
            <person name="Ramon A."/>
            <person name="Rauscher S."/>
            <person name="Record E."/>
            <person name="Riano-Pachon D.M."/>
            <person name="Robert V."/>
            <person name="Roehrig J."/>
            <person name="Ruller R."/>
            <person name="Salamov A."/>
            <person name="Salih N.S."/>
            <person name="Samson R.A."/>
            <person name="Sandor E."/>
            <person name="Sanguinetti M."/>
            <person name="Schuetze T."/>
            <person name="Sepcic K."/>
            <person name="Shelest E."/>
            <person name="Sherlock G."/>
            <person name="Sophianopoulou V."/>
            <person name="Squina F.M."/>
            <person name="Sun H."/>
            <person name="Susca A."/>
            <person name="Todd R.B."/>
            <person name="Tsang A."/>
            <person name="Unkles S.E."/>
            <person name="van de Wiele N."/>
            <person name="van Rossen-Uffink D."/>
            <person name="Oliveira J.V."/>
            <person name="Vesth T.C."/>
            <person name="Visser J."/>
            <person name="Yu J.-H."/>
            <person name="Zhou M."/>
            <person name="Andersen M.R."/>
            <person name="Archer D.B."/>
            <person name="Baker S.E."/>
            <person name="Benoit I."/>
            <person name="Brakhage A.A."/>
            <person name="Braus G.H."/>
            <person name="Fischer R."/>
            <person name="Frisvad J.C."/>
            <person name="Goldman G.H."/>
            <person name="Houbraken J."/>
            <person name="Oakley B."/>
            <person name="Pocsi I."/>
            <person name="Scazzocchio C."/>
            <person name="Seiboth B."/>
            <person name="vanKuyk P.A."/>
            <person name="Wortman J."/>
            <person name="Dyer P.S."/>
            <person name="Grigoriev I.V."/>
        </authorList>
    </citation>
    <scope>NUCLEOTIDE SEQUENCE [LARGE SCALE GENOMIC DNA]</scope>
    <source>
        <strain evidence="3">CBS 506.65</strain>
    </source>
</reference>
<feature type="transmembrane region" description="Helical" evidence="1">
    <location>
        <begin position="126"/>
        <end position="145"/>
    </location>
</feature>
<keyword evidence="3" id="KW-1185">Reference proteome</keyword>
<dbReference type="AlphaFoldDB" id="A0A1L9SFA0"/>
<dbReference type="PANTHER" id="PTHR42083:SF1">
    <property type="entry name" value="MARVEL DOMAIN-CONTAINING PROTEIN"/>
    <property type="match status" value="1"/>
</dbReference>
<keyword evidence="1" id="KW-1133">Transmembrane helix</keyword>
<evidence type="ECO:0000256" key="1">
    <source>
        <dbReference type="SAM" id="Phobius"/>
    </source>
</evidence>
<name>A0A1L9SFA0_9EURO</name>
<dbReference type="PANTHER" id="PTHR42083">
    <property type="entry name" value="MARVEL DOMAIN-CONTAINING PROTEIN"/>
    <property type="match status" value="1"/>
</dbReference>
<dbReference type="Proteomes" id="UP000184188">
    <property type="component" value="Unassembled WGS sequence"/>
</dbReference>
<keyword evidence="1" id="KW-0472">Membrane</keyword>
<dbReference type="OrthoDB" id="5363290at2759"/>
<dbReference type="VEuPathDB" id="FungiDB:ASPZODRAFT_17141"/>
<gene>
    <name evidence="2" type="ORF">ASPZODRAFT_17141</name>
</gene>
<feature type="transmembrane region" description="Helical" evidence="1">
    <location>
        <begin position="38"/>
        <end position="63"/>
    </location>
</feature>
<dbReference type="RefSeq" id="XP_022580204.1">
    <property type="nucleotide sequence ID" value="XM_022726965.1"/>
</dbReference>
<accession>A0A1L9SFA0</accession>
<evidence type="ECO:0000313" key="2">
    <source>
        <dbReference type="EMBL" id="OJJ45694.1"/>
    </source>
</evidence>
<dbReference type="EMBL" id="KV878344">
    <property type="protein sequence ID" value="OJJ45694.1"/>
    <property type="molecule type" value="Genomic_DNA"/>
</dbReference>
<feature type="transmembrane region" description="Helical" evidence="1">
    <location>
        <begin position="7"/>
        <end position="26"/>
    </location>
</feature>
<proteinExistence type="predicted"/>